<dbReference type="Proteomes" id="UP000198854">
    <property type="component" value="Unassembled WGS sequence"/>
</dbReference>
<protein>
    <submittedName>
        <fullName evidence="2">Uncharacterized protein</fullName>
    </submittedName>
</protein>
<dbReference type="OrthoDB" id="9182060at2"/>
<dbReference type="STRING" id="861298.SAMN04488136_1606"/>
<evidence type="ECO:0000256" key="1">
    <source>
        <dbReference type="SAM" id="SignalP"/>
    </source>
</evidence>
<feature type="signal peptide" evidence="1">
    <location>
        <begin position="1"/>
        <end position="19"/>
    </location>
</feature>
<dbReference type="RefSeq" id="WP_093279526.1">
    <property type="nucleotide sequence ID" value="NZ_FNDD01000060.1"/>
</dbReference>
<feature type="chain" id="PRO_5011792937" evidence="1">
    <location>
        <begin position="20"/>
        <end position="137"/>
    </location>
</feature>
<dbReference type="AlphaFoldDB" id="A0A1G8HQT5"/>
<name>A0A1G8HQT5_9VIBR</name>
<keyword evidence="3" id="KW-1185">Reference proteome</keyword>
<keyword evidence="1" id="KW-0732">Signal</keyword>
<organism evidence="2 3">
    <name type="scientific">Vibrio xiamenensis</name>
    <dbReference type="NCBI Taxonomy" id="861298"/>
    <lineage>
        <taxon>Bacteria</taxon>
        <taxon>Pseudomonadati</taxon>
        <taxon>Pseudomonadota</taxon>
        <taxon>Gammaproteobacteria</taxon>
        <taxon>Vibrionales</taxon>
        <taxon>Vibrionaceae</taxon>
        <taxon>Vibrio</taxon>
    </lineage>
</organism>
<dbReference type="EMBL" id="FNDD01000060">
    <property type="protein sequence ID" value="SDI09036.1"/>
    <property type="molecule type" value="Genomic_DNA"/>
</dbReference>
<evidence type="ECO:0000313" key="2">
    <source>
        <dbReference type="EMBL" id="SDI09036.1"/>
    </source>
</evidence>
<evidence type="ECO:0000313" key="3">
    <source>
        <dbReference type="Proteomes" id="UP000198854"/>
    </source>
</evidence>
<reference evidence="3" key="1">
    <citation type="submission" date="2016-10" db="EMBL/GenBank/DDBJ databases">
        <authorList>
            <person name="Varghese N."/>
            <person name="Submissions S."/>
        </authorList>
    </citation>
    <scope>NUCLEOTIDE SEQUENCE [LARGE SCALE GENOMIC DNA]</scope>
    <source>
        <strain evidence="3">CGMCC 1.10228</strain>
    </source>
</reference>
<sequence length="137" mass="15175">MKIRWLVIFCSLSIATSQASTLVNIPELIGKTPKQVASILKKPESCSKSKYGEKCSYAVGETEIVFINGKADWITVEGLDSIPFNQNALASLGITPKAPTFQNNFSLRWNSIMGVREITIFKGTKDTDYAYIKAFTE</sequence>
<accession>A0A1G8HQT5</accession>
<proteinExistence type="predicted"/>
<gene>
    <name evidence="2" type="ORF">SAMN04488136_1606</name>
</gene>